<dbReference type="InterPro" id="IPR027417">
    <property type="entry name" value="P-loop_NTPase"/>
</dbReference>
<dbReference type="Gene3D" id="3.40.50.300">
    <property type="entry name" value="P-loop containing nucleotide triphosphate hydrolases"/>
    <property type="match status" value="1"/>
</dbReference>
<reference evidence="2" key="2">
    <citation type="submission" date="2020-11" db="EMBL/GenBank/DDBJ databases">
        <authorList>
            <consortium name="NCBI Pathogen Detection Project"/>
        </authorList>
    </citation>
    <scope>NUCLEOTIDE SEQUENCE</scope>
    <source>
        <strain evidence="2">R404</strain>
    </source>
</reference>
<gene>
    <name evidence="2" type="ORF">I8Y21_002589</name>
</gene>
<proteinExistence type="predicted"/>
<evidence type="ECO:0000313" key="2">
    <source>
        <dbReference type="EMBL" id="HAT1681911.1"/>
    </source>
</evidence>
<accession>A0AAN5L962</accession>
<feature type="domain" description="AAA+ ATPase" evidence="1">
    <location>
        <begin position="48"/>
        <end position="224"/>
    </location>
</feature>
<name>A0AAN5L962_KLEOX</name>
<dbReference type="SUPFAM" id="SSF52540">
    <property type="entry name" value="P-loop containing nucleoside triphosphate hydrolases"/>
    <property type="match status" value="1"/>
</dbReference>
<comment type="caution">
    <text evidence="2">The sequence shown here is derived from an EMBL/GenBank/DDBJ whole genome shotgun (WGS) entry which is preliminary data.</text>
</comment>
<dbReference type="AlphaFoldDB" id="A0AAN5L962"/>
<dbReference type="Pfam" id="PF13191">
    <property type="entry name" value="AAA_16"/>
    <property type="match status" value="1"/>
</dbReference>
<organism evidence="2 3">
    <name type="scientific">Klebsiella oxytoca</name>
    <dbReference type="NCBI Taxonomy" id="571"/>
    <lineage>
        <taxon>Bacteria</taxon>
        <taxon>Pseudomonadati</taxon>
        <taxon>Pseudomonadota</taxon>
        <taxon>Gammaproteobacteria</taxon>
        <taxon>Enterobacterales</taxon>
        <taxon>Enterobacteriaceae</taxon>
        <taxon>Klebsiella/Raoultella group</taxon>
        <taxon>Klebsiella</taxon>
    </lineage>
</organism>
<dbReference type="PANTHER" id="PTHR34301:SF8">
    <property type="entry name" value="ATPASE DOMAIN-CONTAINING PROTEIN"/>
    <property type="match status" value="1"/>
</dbReference>
<dbReference type="InterPro" id="IPR003593">
    <property type="entry name" value="AAA+_ATPase"/>
</dbReference>
<dbReference type="InterPro" id="IPR041664">
    <property type="entry name" value="AAA_16"/>
</dbReference>
<dbReference type="SMART" id="SM00382">
    <property type="entry name" value="AAA"/>
    <property type="match status" value="1"/>
</dbReference>
<evidence type="ECO:0000259" key="1">
    <source>
        <dbReference type="SMART" id="SM00382"/>
    </source>
</evidence>
<dbReference type="EMBL" id="DACSEO010000027">
    <property type="protein sequence ID" value="HAT1681911.1"/>
    <property type="molecule type" value="Genomic_DNA"/>
</dbReference>
<dbReference type="Proteomes" id="UP000856143">
    <property type="component" value="Unassembled WGS sequence"/>
</dbReference>
<dbReference type="PANTHER" id="PTHR34301">
    <property type="entry name" value="DNA-BINDING PROTEIN-RELATED"/>
    <property type="match status" value="1"/>
</dbReference>
<evidence type="ECO:0000313" key="3">
    <source>
        <dbReference type="Proteomes" id="UP000856143"/>
    </source>
</evidence>
<keyword evidence="2" id="KW-0067">ATP-binding</keyword>
<protein>
    <submittedName>
        <fullName evidence="2">ATP-binding protein</fullName>
    </submittedName>
</protein>
<dbReference type="GO" id="GO:0005524">
    <property type="term" value="F:ATP binding"/>
    <property type="evidence" value="ECO:0007669"/>
    <property type="project" value="UniProtKB-KW"/>
</dbReference>
<keyword evidence="2" id="KW-0547">Nucleotide-binding</keyword>
<reference evidence="2" key="1">
    <citation type="journal article" date="2018" name="Genome Biol.">
        <title>SKESA: strategic k-mer extension for scrupulous assemblies.</title>
        <authorList>
            <person name="Souvorov A."/>
            <person name="Agarwala R."/>
            <person name="Lipman D.J."/>
        </authorList>
    </citation>
    <scope>NUCLEOTIDE SEQUENCE</scope>
    <source>
        <strain evidence="2">R404</strain>
    </source>
</reference>
<sequence>MPLSALNTDDFYERLYKVVRPSQPIDASEFLFGRDRQYEAMKSALHAPGRHSFIFGNRGVGKSSLAHSLAFDLQEQTDPILLSCDEKTSMESIVADALREAGMSGANKSEWTVSASLGVGGTGIKFEKKDSSTTQDIKIVDTSSAVFALDYLRKIHSDKPFIIIDEFDRIKDPKEREKFGTLLKQLGDKRSPVKFIFTGIAASYEELLMGHASSSRQIHELKLEPLHYSGCFAIIDRAFSEFGLSVPEDLRIRIAGISDGYPHYVHLICEKMLVLAYERDLDCVTDHLFFDGLNEAVTSVAQSLRGPYEKATYARDRNYSYLLWAVADSRDLLRDIYGIRGSYQNVIEQVAWKTKEEVPNLTDSGISRVLRNFRDPDYGQVVIPAFDGKRRGWYTFKENMIRGYIRMCAEANRIKLNFDIHFSNEPTAQARVGVKTGKTISQIESEIEYEQRMKDRDDTI</sequence>